<comment type="caution">
    <text evidence="1">The sequence shown here is derived from an EMBL/GenBank/DDBJ whole genome shotgun (WGS) entry which is preliminary data.</text>
</comment>
<keyword evidence="2" id="KW-1185">Reference proteome</keyword>
<dbReference type="Proteomes" id="UP001279734">
    <property type="component" value="Unassembled WGS sequence"/>
</dbReference>
<protein>
    <submittedName>
        <fullName evidence="1">Uncharacterized protein</fullName>
    </submittedName>
</protein>
<organism evidence="1 2">
    <name type="scientific">Nepenthes gracilis</name>
    <name type="common">Slender pitcher plant</name>
    <dbReference type="NCBI Taxonomy" id="150966"/>
    <lineage>
        <taxon>Eukaryota</taxon>
        <taxon>Viridiplantae</taxon>
        <taxon>Streptophyta</taxon>
        <taxon>Embryophyta</taxon>
        <taxon>Tracheophyta</taxon>
        <taxon>Spermatophyta</taxon>
        <taxon>Magnoliopsida</taxon>
        <taxon>eudicotyledons</taxon>
        <taxon>Gunneridae</taxon>
        <taxon>Pentapetalae</taxon>
        <taxon>Caryophyllales</taxon>
        <taxon>Nepenthaceae</taxon>
        <taxon>Nepenthes</taxon>
    </lineage>
</organism>
<accession>A0AAD3TCN2</accession>
<evidence type="ECO:0000313" key="2">
    <source>
        <dbReference type="Proteomes" id="UP001279734"/>
    </source>
</evidence>
<dbReference type="EMBL" id="BSYO01000031">
    <property type="protein sequence ID" value="GMH26494.1"/>
    <property type="molecule type" value="Genomic_DNA"/>
</dbReference>
<name>A0AAD3TCN2_NEPGR</name>
<reference evidence="1" key="1">
    <citation type="submission" date="2023-05" db="EMBL/GenBank/DDBJ databases">
        <title>Nepenthes gracilis genome sequencing.</title>
        <authorList>
            <person name="Fukushima K."/>
        </authorList>
    </citation>
    <scope>NUCLEOTIDE SEQUENCE</scope>
    <source>
        <strain evidence="1">SING2019-196</strain>
    </source>
</reference>
<evidence type="ECO:0000313" key="1">
    <source>
        <dbReference type="EMBL" id="GMH26494.1"/>
    </source>
</evidence>
<dbReference type="AlphaFoldDB" id="A0AAD3TCN2"/>
<proteinExistence type="predicted"/>
<gene>
    <name evidence="1" type="ORF">Nepgr_028337</name>
</gene>
<sequence>MLCSASAGIERCHFAIDCGWPSRNHRSEIFFPLACYTESSLSRFLLNRRRQFFCSISFASRWGVFVALIISSWASVLSVSDAWAKKSGSLLIRECHFVQIRPDPDAPQVNKLCVACVALQDAPSLLMIEVSIKEQEQMPSKIKTLIQRPFQRSVVKQSAERNQGTTAAIAVFQGSSAT</sequence>